<comment type="function">
    <text evidence="10">Mediates the mercuric-dependent induction of mercury resistance operon. In the absence of mercury MerR represses transcription by binding tightly to the mer operator region; when mercury is present the dimeric complex binds a single ion and becomes a potent transcriptional activator, while remaining bound to the mer site.</text>
</comment>
<feature type="domain" description="HTH merR-type" evidence="11">
    <location>
        <begin position="1"/>
        <end position="69"/>
    </location>
</feature>
<evidence type="ECO:0000256" key="4">
    <source>
        <dbReference type="ARBA" id="ARBA00022723"/>
    </source>
</evidence>
<keyword evidence="5" id="KW-0476">Mercury</keyword>
<dbReference type="Proteomes" id="UP000596063">
    <property type="component" value="Chromosome"/>
</dbReference>
<dbReference type="PANTHER" id="PTHR30204:SF69">
    <property type="entry name" value="MERR-FAMILY TRANSCRIPTIONAL REGULATOR"/>
    <property type="match status" value="1"/>
</dbReference>
<keyword evidence="7" id="KW-0238">DNA-binding</keyword>
<dbReference type="GO" id="GO:0046689">
    <property type="term" value="P:response to mercury ion"/>
    <property type="evidence" value="ECO:0007669"/>
    <property type="project" value="UniProtKB-KW"/>
</dbReference>
<dbReference type="PROSITE" id="PS00552">
    <property type="entry name" value="HTH_MERR_1"/>
    <property type="match status" value="1"/>
</dbReference>
<dbReference type="InterPro" id="IPR011794">
    <property type="entry name" value="MerR"/>
</dbReference>
<evidence type="ECO:0000256" key="2">
    <source>
        <dbReference type="ARBA" id="ARBA00022466"/>
    </source>
</evidence>
<dbReference type="RefSeq" id="WP_198571607.1">
    <property type="nucleotide sequence ID" value="NZ_CP066167.1"/>
</dbReference>
<evidence type="ECO:0000259" key="11">
    <source>
        <dbReference type="PROSITE" id="PS50937"/>
    </source>
</evidence>
<proteinExistence type="predicted"/>
<evidence type="ECO:0000256" key="10">
    <source>
        <dbReference type="ARBA" id="ARBA00024874"/>
    </source>
</evidence>
<dbReference type="KEGG" id="snan:I6N98_09630"/>
<dbReference type="EMBL" id="CP066167">
    <property type="protein sequence ID" value="QQD20132.1"/>
    <property type="molecule type" value="Genomic_DNA"/>
</dbReference>
<keyword evidence="4" id="KW-0479">Metal-binding</keyword>
<sequence length="134" mass="15147">MTIGSLAKAAEINVETIRYYQRLGLMTEPEKPLGGIRRYDEDALARLRFIRRARWLGFSLEEIGELLKLEDGTHCDEAKALGERKLGNVRDKIRSLQQIEGVLDQLVEECCTQKDSVTCPLIASLHEGFETVAQ</sequence>
<name>A0A7T4R4E2_9GAMM</name>
<keyword evidence="9" id="KW-0804">Transcription</keyword>
<dbReference type="InterPro" id="IPR000551">
    <property type="entry name" value="MerR-type_HTH_dom"/>
</dbReference>
<evidence type="ECO:0000256" key="8">
    <source>
        <dbReference type="ARBA" id="ARBA00023159"/>
    </source>
</evidence>
<dbReference type="InterPro" id="IPR047057">
    <property type="entry name" value="MerR_fam"/>
</dbReference>
<dbReference type="Pfam" id="PF09278">
    <property type="entry name" value="MerR-DNA-bind"/>
    <property type="match status" value="1"/>
</dbReference>
<dbReference type="GO" id="GO:0045340">
    <property type="term" value="F:mercury ion binding"/>
    <property type="evidence" value="ECO:0007669"/>
    <property type="project" value="InterPro"/>
</dbReference>
<gene>
    <name evidence="12" type="primary">merR</name>
    <name evidence="12" type="ORF">I6N98_09630</name>
</gene>
<keyword evidence="13" id="KW-1185">Reference proteome</keyword>
<evidence type="ECO:0000256" key="5">
    <source>
        <dbReference type="ARBA" id="ARBA00022914"/>
    </source>
</evidence>
<dbReference type="NCBIfam" id="TIGR02051">
    <property type="entry name" value="MerR"/>
    <property type="match status" value="1"/>
</dbReference>
<dbReference type="GO" id="GO:0003677">
    <property type="term" value="F:DNA binding"/>
    <property type="evidence" value="ECO:0007669"/>
    <property type="project" value="UniProtKB-KW"/>
</dbReference>
<keyword evidence="8" id="KW-0010">Activator</keyword>
<evidence type="ECO:0000256" key="3">
    <source>
        <dbReference type="ARBA" id="ARBA00022491"/>
    </source>
</evidence>
<evidence type="ECO:0000256" key="9">
    <source>
        <dbReference type="ARBA" id="ARBA00023163"/>
    </source>
</evidence>
<keyword evidence="6" id="KW-0805">Transcription regulation</keyword>
<dbReference type="InterPro" id="IPR015358">
    <property type="entry name" value="Tscrpt_reg_MerR_DNA-bd"/>
</dbReference>
<dbReference type="PROSITE" id="PS50937">
    <property type="entry name" value="HTH_MERR_2"/>
    <property type="match status" value="1"/>
</dbReference>
<dbReference type="InterPro" id="IPR009061">
    <property type="entry name" value="DNA-bd_dom_put_sf"/>
</dbReference>
<evidence type="ECO:0000256" key="7">
    <source>
        <dbReference type="ARBA" id="ARBA00023125"/>
    </source>
</evidence>
<evidence type="ECO:0000313" key="12">
    <source>
        <dbReference type="EMBL" id="QQD20132.1"/>
    </source>
</evidence>
<accession>A0A7T4R4E2</accession>
<protein>
    <recommendedName>
        <fullName evidence="1">Mercuric resistance operon regulatory protein</fullName>
    </recommendedName>
</protein>
<evidence type="ECO:0000256" key="6">
    <source>
        <dbReference type="ARBA" id="ARBA00023015"/>
    </source>
</evidence>
<dbReference type="SUPFAM" id="SSF46955">
    <property type="entry name" value="Putative DNA-binding domain"/>
    <property type="match status" value="1"/>
</dbReference>
<evidence type="ECO:0000256" key="1">
    <source>
        <dbReference type="ARBA" id="ARBA00017146"/>
    </source>
</evidence>
<keyword evidence="2" id="KW-0475">Mercuric resistance</keyword>
<evidence type="ECO:0000313" key="13">
    <source>
        <dbReference type="Proteomes" id="UP000596063"/>
    </source>
</evidence>
<dbReference type="Gene3D" id="1.10.1660.10">
    <property type="match status" value="1"/>
</dbReference>
<dbReference type="PANTHER" id="PTHR30204">
    <property type="entry name" value="REDOX-CYCLING DRUG-SENSING TRANSCRIPTIONAL ACTIVATOR SOXR"/>
    <property type="match status" value="1"/>
</dbReference>
<reference evidence="12 13" key="1">
    <citation type="submission" date="2020-12" db="EMBL/GenBank/DDBJ databases">
        <authorList>
            <person name="Shan Y."/>
        </authorList>
    </citation>
    <scope>NUCLEOTIDE SEQUENCE [LARGE SCALE GENOMIC DNA]</scope>
    <source>
        <strain evidence="13">csc3.9</strain>
    </source>
</reference>
<dbReference type="GO" id="GO:0003700">
    <property type="term" value="F:DNA-binding transcription factor activity"/>
    <property type="evidence" value="ECO:0007669"/>
    <property type="project" value="InterPro"/>
</dbReference>
<dbReference type="CDD" id="cd04783">
    <property type="entry name" value="HTH_MerR1"/>
    <property type="match status" value="1"/>
</dbReference>
<keyword evidence="3" id="KW-0678">Repressor</keyword>
<dbReference type="Pfam" id="PF00376">
    <property type="entry name" value="MerR"/>
    <property type="match status" value="1"/>
</dbReference>
<dbReference type="PRINTS" id="PR00040">
    <property type="entry name" value="HTHMERR"/>
</dbReference>
<organism evidence="12 13">
    <name type="scientific">Spongiibacter nanhainus</name>
    <dbReference type="NCBI Taxonomy" id="2794344"/>
    <lineage>
        <taxon>Bacteria</taxon>
        <taxon>Pseudomonadati</taxon>
        <taxon>Pseudomonadota</taxon>
        <taxon>Gammaproteobacteria</taxon>
        <taxon>Cellvibrionales</taxon>
        <taxon>Spongiibacteraceae</taxon>
        <taxon>Spongiibacter</taxon>
    </lineage>
</organism>
<dbReference type="AlphaFoldDB" id="A0A7T4R4E2"/>
<dbReference type="SMART" id="SM00422">
    <property type="entry name" value="HTH_MERR"/>
    <property type="match status" value="1"/>
</dbReference>